<protein>
    <recommendedName>
        <fullName evidence="1">Phage-Barnase-EndoU-ColicinE5/D-RelE like nuclease 4 domain-containing protein</fullName>
    </recommendedName>
</protein>
<organism evidence="2 3">
    <name type="scientific">Fusobacterium nucleatum subsp. polymorphum</name>
    <name type="common">Fusobacterium polymorphum</name>
    <dbReference type="NCBI Taxonomy" id="76857"/>
    <lineage>
        <taxon>Bacteria</taxon>
        <taxon>Fusobacteriati</taxon>
        <taxon>Fusobacteriota</taxon>
        <taxon>Fusobacteriia</taxon>
        <taxon>Fusobacteriales</taxon>
        <taxon>Fusobacteriaceae</taxon>
        <taxon>Fusobacterium</taxon>
    </lineage>
</organism>
<dbReference type="Pfam" id="PF18813">
    <property type="entry name" value="PBECR4"/>
    <property type="match status" value="1"/>
</dbReference>
<feature type="domain" description="Phage-Barnase-EndoU-ColicinE5/D-RelE like nuclease 4" evidence="1">
    <location>
        <begin position="6"/>
        <end position="201"/>
    </location>
</feature>
<accession>A0A241Q4B6</accession>
<evidence type="ECO:0000313" key="2">
    <source>
        <dbReference type="EMBL" id="ASG29567.1"/>
    </source>
</evidence>
<name>A0A241Q4B6_FUSNP</name>
<reference evidence="2 3" key="1">
    <citation type="submission" date="2017-06" db="EMBL/GenBank/DDBJ databases">
        <title>Genome sequencing of Fusobacterium nucleatum subsp. polymorphum KCOM 1275 (=ChDC F310).</title>
        <authorList>
            <person name="Kook J.-K."/>
            <person name="Park S.-N."/>
            <person name="Lim Y.K."/>
            <person name="Roh H."/>
        </authorList>
    </citation>
    <scope>NUCLEOTIDE SEQUENCE [LARGE SCALE GENOMIC DNA]</scope>
    <source>
        <strain evidence="2 3">KCOM 1275</strain>
    </source>
</reference>
<dbReference type="InterPro" id="IPR041420">
    <property type="entry name" value="PBECR4"/>
</dbReference>
<evidence type="ECO:0000313" key="3">
    <source>
        <dbReference type="Proteomes" id="UP000197638"/>
    </source>
</evidence>
<dbReference type="AlphaFoldDB" id="A0A241Q4B6"/>
<evidence type="ECO:0000259" key="1">
    <source>
        <dbReference type="Pfam" id="PF18813"/>
    </source>
</evidence>
<gene>
    <name evidence="2" type="ORF">CBG61_12260</name>
</gene>
<dbReference type="Proteomes" id="UP000197638">
    <property type="component" value="Chromosome"/>
</dbReference>
<proteinExistence type="predicted"/>
<sequence length="316" mass="37405">MDFKAKKTIKWYEQFDNTNLIIKNNFKDINIKILKDNLPHLLGLHYMYPVNKIPPARLIVEEINTKNMDDEEILKNVKKFNPNMLKSVKNRIATFKEFLENFENGVILENTKEDTNINSTLFVIKTKDKKIMHLGIKEISGVTMLEDYSEMNKKEMKGIFETYFLRNNDKFTQNSKIHENITEISKYDEKLKEYLPFSFEEERNKKLLEEYYLKKKENHNCLTGEPINIQVHFSGENRWIAKKDVEKYGIEKLEGAKETIGKITYIENNKLYQKPVSYYNLSDLKITKEIEQKFVPMKEKEKTQEISKSKGQGIGD</sequence>
<dbReference type="RefSeq" id="WP_088765543.1">
    <property type="nucleotide sequence ID" value="NZ_CP022123.1"/>
</dbReference>
<dbReference type="EMBL" id="CP022123">
    <property type="protein sequence ID" value="ASG29567.1"/>
    <property type="molecule type" value="Genomic_DNA"/>
</dbReference>